<organism evidence="1 2">
    <name type="scientific">Hebeloma cylindrosporum</name>
    <dbReference type="NCBI Taxonomy" id="76867"/>
    <lineage>
        <taxon>Eukaryota</taxon>
        <taxon>Fungi</taxon>
        <taxon>Dikarya</taxon>
        <taxon>Basidiomycota</taxon>
        <taxon>Agaricomycotina</taxon>
        <taxon>Agaricomycetes</taxon>
        <taxon>Agaricomycetidae</taxon>
        <taxon>Agaricales</taxon>
        <taxon>Agaricineae</taxon>
        <taxon>Hymenogastraceae</taxon>
        <taxon>Hebeloma</taxon>
    </lineage>
</organism>
<dbReference type="EMBL" id="KN831789">
    <property type="protein sequence ID" value="KIM38657.1"/>
    <property type="molecule type" value="Genomic_DNA"/>
</dbReference>
<sequence length="124" mass="14516">MPINYHRYIGYGPHIPTKELDDNDCTAGTLRYDHYFGYWGVPGLAQALMMRVGTAGPAARIQEWCFRTRYHMYHQGEWAGDRFDIRVFDEVSEHLSLDRWIGLTEEVAKDILHDVARWRVRGTT</sequence>
<accession>A0A0C2YCF2</accession>
<evidence type="ECO:0000313" key="2">
    <source>
        <dbReference type="Proteomes" id="UP000053424"/>
    </source>
</evidence>
<reference evidence="1 2" key="1">
    <citation type="submission" date="2014-04" db="EMBL/GenBank/DDBJ databases">
        <authorList>
            <consortium name="DOE Joint Genome Institute"/>
            <person name="Kuo A."/>
            <person name="Gay G."/>
            <person name="Dore J."/>
            <person name="Kohler A."/>
            <person name="Nagy L.G."/>
            <person name="Floudas D."/>
            <person name="Copeland A."/>
            <person name="Barry K.W."/>
            <person name="Cichocki N."/>
            <person name="Veneault-Fourrey C."/>
            <person name="LaButti K."/>
            <person name="Lindquist E.A."/>
            <person name="Lipzen A."/>
            <person name="Lundell T."/>
            <person name="Morin E."/>
            <person name="Murat C."/>
            <person name="Sun H."/>
            <person name="Tunlid A."/>
            <person name="Henrissat B."/>
            <person name="Grigoriev I.V."/>
            <person name="Hibbett D.S."/>
            <person name="Martin F."/>
            <person name="Nordberg H.P."/>
            <person name="Cantor M.N."/>
            <person name="Hua S.X."/>
        </authorList>
    </citation>
    <scope>NUCLEOTIDE SEQUENCE [LARGE SCALE GENOMIC DNA]</scope>
    <source>
        <strain evidence="2">h7</strain>
    </source>
</reference>
<protein>
    <submittedName>
        <fullName evidence="1">Uncharacterized protein</fullName>
    </submittedName>
</protein>
<gene>
    <name evidence="1" type="ORF">M413DRAFT_29902</name>
</gene>
<keyword evidence="2" id="KW-1185">Reference proteome</keyword>
<evidence type="ECO:0000313" key="1">
    <source>
        <dbReference type="EMBL" id="KIM38657.1"/>
    </source>
</evidence>
<proteinExistence type="predicted"/>
<reference evidence="2" key="2">
    <citation type="submission" date="2015-01" db="EMBL/GenBank/DDBJ databases">
        <title>Evolutionary Origins and Diversification of the Mycorrhizal Mutualists.</title>
        <authorList>
            <consortium name="DOE Joint Genome Institute"/>
            <consortium name="Mycorrhizal Genomics Consortium"/>
            <person name="Kohler A."/>
            <person name="Kuo A."/>
            <person name="Nagy L.G."/>
            <person name="Floudas D."/>
            <person name="Copeland A."/>
            <person name="Barry K.W."/>
            <person name="Cichocki N."/>
            <person name="Veneault-Fourrey C."/>
            <person name="LaButti K."/>
            <person name="Lindquist E.A."/>
            <person name="Lipzen A."/>
            <person name="Lundell T."/>
            <person name="Morin E."/>
            <person name="Murat C."/>
            <person name="Riley R."/>
            <person name="Ohm R."/>
            <person name="Sun H."/>
            <person name="Tunlid A."/>
            <person name="Henrissat B."/>
            <person name="Grigoriev I.V."/>
            <person name="Hibbett D.S."/>
            <person name="Martin F."/>
        </authorList>
    </citation>
    <scope>NUCLEOTIDE SEQUENCE [LARGE SCALE GENOMIC DNA]</scope>
    <source>
        <strain evidence="2">h7</strain>
    </source>
</reference>
<dbReference type="OrthoDB" id="2588098at2759"/>
<dbReference type="AlphaFoldDB" id="A0A0C2YCF2"/>
<dbReference type="Proteomes" id="UP000053424">
    <property type="component" value="Unassembled WGS sequence"/>
</dbReference>
<name>A0A0C2YCF2_HEBCY</name>
<dbReference type="HOGENOM" id="CLU_2004209_0_0_1"/>